<dbReference type="PANTHER" id="PTHR10584">
    <property type="entry name" value="SUGAR KINASE"/>
    <property type="match status" value="1"/>
</dbReference>
<feature type="domain" description="Carbohydrate kinase PfkB" evidence="3">
    <location>
        <begin position="25"/>
        <end position="300"/>
    </location>
</feature>
<protein>
    <submittedName>
        <fullName evidence="4">PfkB family carbohydrate kinase</fullName>
    </submittedName>
</protein>
<dbReference type="InterPro" id="IPR029056">
    <property type="entry name" value="Ribokinase-like"/>
</dbReference>
<dbReference type="EMBL" id="JANJOU010000019">
    <property type="protein sequence ID" value="MCR0984260.1"/>
    <property type="molecule type" value="Genomic_DNA"/>
</dbReference>
<evidence type="ECO:0000256" key="2">
    <source>
        <dbReference type="ARBA" id="ARBA00022777"/>
    </source>
</evidence>
<sequence>MGSGTGGVGAKGVVPKGAVPKGAVVVCVGQVVTDHSFRVDEIEPPPSKVTARGYSVGVGGMAAHAAIAVARLGGRAVFWGRVGRDEAGEALRHALQEEGVDASGLVMAEGARTPLSAVIVDKMGERSIVTYRGERLPADPSGLPLDRLAGAGSVLCDPRWPEAAEAVFRAARERGLPAVLDAEKSEERILRQLVPLAGHAIFARTGLTIFAPGVAPEEGLWRALTSGPLEMAAVTDGEKGVLWRAPGMDGAGRQPSFPVEATNTTGAGDVFHGAYALALAEGQAVEAALRFASAAGALRARDGRTPGREMVEEMVAGGGDVPSVRARRKG</sequence>
<evidence type="ECO:0000259" key="3">
    <source>
        <dbReference type="Pfam" id="PF00294"/>
    </source>
</evidence>
<evidence type="ECO:0000313" key="4">
    <source>
        <dbReference type="EMBL" id="MCR0984260.1"/>
    </source>
</evidence>
<organism evidence="4 5">
    <name type="scientific">Roseomonas populi</name>
    <dbReference type="NCBI Taxonomy" id="3121582"/>
    <lineage>
        <taxon>Bacteria</taxon>
        <taxon>Pseudomonadati</taxon>
        <taxon>Pseudomonadota</taxon>
        <taxon>Alphaproteobacteria</taxon>
        <taxon>Acetobacterales</taxon>
        <taxon>Roseomonadaceae</taxon>
        <taxon>Roseomonas</taxon>
    </lineage>
</organism>
<comment type="caution">
    <text evidence="4">The sequence shown here is derived from an EMBL/GenBank/DDBJ whole genome shotgun (WGS) entry which is preliminary data.</text>
</comment>
<keyword evidence="5" id="KW-1185">Reference proteome</keyword>
<dbReference type="PANTHER" id="PTHR10584:SF157">
    <property type="entry name" value="SULFOFRUCTOSE KINASE"/>
    <property type="match status" value="1"/>
</dbReference>
<evidence type="ECO:0000313" key="5">
    <source>
        <dbReference type="Proteomes" id="UP001524642"/>
    </source>
</evidence>
<dbReference type="RefSeq" id="WP_257717914.1">
    <property type="nucleotide sequence ID" value="NZ_JANJOU010000019.1"/>
</dbReference>
<name>A0ABT1X832_9PROT</name>
<dbReference type="GO" id="GO:0016301">
    <property type="term" value="F:kinase activity"/>
    <property type="evidence" value="ECO:0007669"/>
    <property type="project" value="UniProtKB-KW"/>
</dbReference>
<dbReference type="InterPro" id="IPR011611">
    <property type="entry name" value="PfkB_dom"/>
</dbReference>
<evidence type="ECO:0000256" key="1">
    <source>
        <dbReference type="ARBA" id="ARBA00022679"/>
    </source>
</evidence>
<dbReference type="Proteomes" id="UP001524642">
    <property type="component" value="Unassembled WGS sequence"/>
</dbReference>
<keyword evidence="1" id="KW-0808">Transferase</keyword>
<dbReference type="Gene3D" id="3.40.1190.20">
    <property type="match status" value="1"/>
</dbReference>
<keyword evidence="2 4" id="KW-0418">Kinase</keyword>
<dbReference type="PROSITE" id="PS00584">
    <property type="entry name" value="PFKB_KINASES_2"/>
    <property type="match status" value="1"/>
</dbReference>
<reference evidence="4 5" key="1">
    <citation type="submission" date="2022-06" db="EMBL/GenBank/DDBJ databases">
        <title>Roseomonas CN29.</title>
        <authorList>
            <person name="Cheng Y."/>
            <person name="He X."/>
        </authorList>
    </citation>
    <scope>NUCLEOTIDE SEQUENCE [LARGE SCALE GENOMIC DNA]</scope>
    <source>
        <strain evidence="4 5">CN29</strain>
    </source>
</reference>
<dbReference type="Pfam" id="PF00294">
    <property type="entry name" value="PfkB"/>
    <property type="match status" value="1"/>
</dbReference>
<gene>
    <name evidence="4" type="ORF">NRP21_19565</name>
</gene>
<dbReference type="SUPFAM" id="SSF53613">
    <property type="entry name" value="Ribokinase-like"/>
    <property type="match status" value="1"/>
</dbReference>
<dbReference type="InterPro" id="IPR002173">
    <property type="entry name" value="Carboh/pur_kinase_PfkB_CS"/>
</dbReference>
<proteinExistence type="predicted"/>
<accession>A0ABT1X832</accession>